<dbReference type="PANTHER" id="PTHR34477:SF5">
    <property type="entry name" value="BSL5627 PROTEIN"/>
    <property type="match status" value="1"/>
</dbReference>
<comment type="similarity">
    <text evidence="1">Belongs to the UPF0213 family.</text>
</comment>
<sequence length="100" mass="12351">MPREHIYYIYILTNINNLRFYIGVTNNLLNRYREHKNKKFPDCFTAKYNINKIVYYEIFGDVEAAINREKELKKWRREKKIDLIKTQNIKFNDLINDFLK</sequence>
<accession>A0A0G0PSR3</accession>
<feature type="domain" description="GIY-YIG" evidence="2">
    <location>
        <begin position="5"/>
        <end position="82"/>
    </location>
</feature>
<dbReference type="Pfam" id="PF01541">
    <property type="entry name" value="GIY-YIG"/>
    <property type="match status" value="1"/>
</dbReference>
<evidence type="ECO:0000259" key="2">
    <source>
        <dbReference type="PROSITE" id="PS50164"/>
    </source>
</evidence>
<evidence type="ECO:0000256" key="1">
    <source>
        <dbReference type="ARBA" id="ARBA00007435"/>
    </source>
</evidence>
<dbReference type="InterPro" id="IPR000305">
    <property type="entry name" value="GIY-YIG_endonuc"/>
</dbReference>
<dbReference type="PATRIC" id="fig|1618642.3.peg.1007"/>
<dbReference type="InterPro" id="IPR035901">
    <property type="entry name" value="GIY-YIG_endonuc_sf"/>
</dbReference>
<dbReference type="SUPFAM" id="SSF82771">
    <property type="entry name" value="GIY-YIG endonuclease"/>
    <property type="match status" value="1"/>
</dbReference>
<dbReference type="InterPro" id="IPR050190">
    <property type="entry name" value="UPF0213_domain"/>
</dbReference>
<proteinExistence type="inferred from homology"/>
<comment type="caution">
    <text evidence="3">The sequence shown here is derived from an EMBL/GenBank/DDBJ whole genome shotgun (WGS) entry which is preliminary data.</text>
</comment>
<dbReference type="AlphaFoldDB" id="A0A0G0PSR3"/>
<dbReference type="Gene3D" id="3.40.1440.10">
    <property type="entry name" value="GIY-YIG endonuclease"/>
    <property type="match status" value="1"/>
</dbReference>
<dbReference type="SMART" id="SM00465">
    <property type="entry name" value="GIYc"/>
    <property type="match status" value="1"/>
</dbReference>
<protein>
    <submittedName>
        <fullName evidence="3">Excinuclease ABC C subunit domain protein</fullName>
    </submittedName>
</protein>
<gene>
    <name evidence="3" type="ORF">UT64_C0069G0003</name>
</gene>
<dbReference type="PROSITE" id="PS50164">
    <property type="entry name" value="GIY_YIG"/>
    <property type="match status" value="1"/>
</dbReference>
<dbReference type="PANTHER" id="PTHR34477">
    <property type="entry name" value="UPF0213 PROTEIN YHBQ"/>
    <property type="match status" value="1"/>
</dbReference>
<dbReference type="CDD" id="cd10448">
    <property type="entry name" value="GIY-YIG_unchar_3"/>
    <property type="match status" value="1"/>
</dbReference>
<organism evidence="3 4">
    <name type="scientific">Candidatus Falkowbacteria bacterium GW2011_GWF2_39_8</name>
    <dbReference type="NCBI Taxonomy" id="1618642"/>
    <lineage>
        <taxon>Bacteria</taxon>
        <taxon>Candidatus Falkowiibacteriota</taxon>
    </lineage>
</organism>
<dbReference type="Proteomes" id="UP000034137">
    <property type="component" value="Unassembled WGS sequence"/>
</dbReference>
<dbReference type="EMBL" id="LBXO01000069">
    <property type="protein sequence ID" value="KKR31204.1"/>
    <property type="molecule type" value="Genomic_DNA"/>
</dbReference>
<name>A0A0G0PSR3_9BACT</name>
<evidence type="ECO:0000313" key="4">
    <source>
        <dbReference type="Proteomes" id="UP000034137"/>
    </source>
</evidence>
<reference evidence="3 4" key="1">
    <citation type="journal article" date="2015" name="Nature">
        <title>rRNA introns, odd ribosomes, and small enigmatic genomes across a large radiation of phyla.</title>
        <authorList>
            <person name="Brown C.T."/>
            <person name="Hug L.A."/>
            <person name="Thomas B.C."/>
            <person name="Sharon I."/>
            <person name="Castelle C.J."/>
            <person name="Singh A."/>
            <person name="Wilkins M.J."/>
            <person name="Williams K.H."/>
            <person name="Banfield J.F."/>
        </authorList>
    </citation>
    <scope>NUCLEOTIDE SEQUENCE [LARGE SCALE GENOMIC DNA]</scope>
</reference>
<evidence type="ECO:0000313" key="3">
    <source>
        <dbReference type="EMBL" id="KKR31204.1"/>
    </source>
</evidence>